<dbReference type="InterPro" id="IPR029045">
    <property type="entry name" value="ClpP/crotonase-like_dom_sf"/>
</dbReference>
<organism evidence="7 8">
    <name type="scientific">Gordonia jacobaea</name>
    <dbReference type="NCBI Taxonomy" id="122202"/>
    <lineage>
        <taxon>Bacteria</taxon>
        <taxon>Bacillati</taxon>
        <taxon>Actinomycetota</taxon>
        <taxon>Actinomycetes</taxon>
        <taxon>Mycobacteriales</taxon>
        <taxon>Gordoniaceae</taxon>
        <taxon>Gordonia</taxon>
    </lineage>
</organism>
<evidence type="ECO:0000313" key="7">
    <source>
        <dbReference type="EMBL" id="KNA92043.1"/>
    </source>
</evidence>
<name>A0ABR5IEF1_9ACTN</name>
<comment type="function">
    <text evidence="1">Could possibly oxidize fatty acids using specific components.</text>
</comment>
<comment type="catalytic activity">
    <reaction evidence="4">
        <text>a (3S)-3-hydroxyacyl-CoA = a (2E)-enoyl-CoA + H2O</text>
        <dbReference type="Rhea" id="RHEA:16105"/>
        <dbReference type="ChEBI" id="CHEBI:15377"/>
        <dbReference type="ChEBI" id="CHEBI:57318"/>
        <dbReference type="ChEBI" id="CHEBI:58856"/>
        <dbReference type="EC" id="4.2.1.17"/>
    </reaction>
</comment>
<dbReference type="Gene3D" id="3.90.226.10">
    <property type="entry name" value="2-enoyl-CoA Hydratase, Chain A, domain 1"/>
    <property type="match status" value="1"/>
</dbReference>
<evidence type="ECO:0000256" key="1">
    <source>
        <dbReference type="ARBA" id="ARBA00002994"/>
    </source>
</evidence>
<evidence type="ECO:0000256" key="2">
    <source>
        <dbReference type="ARBA" id="ARBA00005254"/>
    </source>
</evidence>
<keyword evidence="3" id="KW-0276">Fatty acid metabolism</keyword>
<comment type="similarity">
    <text evidence="2 6">Belongs to the enoyl-CoA hydratase/isomerase family.</text>
</comment>
<reference evidence="7 8" key="1">
    <citation type="submission" date="2015-05" db="EMBL/GenBank/DDBJ databases">
        <title>Draft genome sequence of the bacterium Gordonia jacobaea a new member of the Gordonia genus.</title>
        <authorList>
            <person name="Jimenez-Galisteo G."/>
            <person name="Dominguez A."/>
            <person name="Munoz E."/>
            <person name="Vinas M."/>
        </authorList>
    </citation>
    <scope>NUCLEOTIDE SEQUENCE [LARGE SCALE GENOMIC DNA]</scope>
    <source>
        <strain evidence="8">mv1</strain>
    </source>
</reference>
<dbReference type="PROSITE" id="PS00166">
    <property type="entry name" value="ENOYL_COA_HYDRATASE"/>
    <property type="match status" value="1"/>
</dbReference>
<evidence type="ECO:0000256" key="3">
    <source>
        <dbReference type="ARBA" id="ARBA00022832"/>
    </source>
</evidence>
<dbReference type="Pfam" id="PF00378">
    <property type="entry name" value="ECH_1"/>
    <property type="match status" value="1"/>
</dbReference>
<dbReference type="PANTHER" id="PTHR43459:SF1">
    <property type="entry name" value="EG:BACN32G11.4 PROTEIN"/>
    <property type="match status" value="1"/>
</dbReference>
<dbReference type="EMBL" id="LDTZ01000015">
    <property type="protein sequence ID" value="KNA92043.1"/>
    <property type="molecule type" value="Genomic_DNA"/>
</dbReference>
<proteinExistence type="inferred from homology"/>
<comment type="caution">
    <text evidence="7">The sequence shown here is derived from an EMBL/GenBank/DDBJ whole genome shotgun (WGS) entry which is preliminary data.</text>
</comment>
<dbReference type="Proteomes" id="UP000037247">
    <property type="component" value="Unassembled WGS sequence"/>
</dbReference>
<dbReference type="InterPro" id="IPR018376">
    <property type="entry name" value="Enoyl-CoA_hyd/isom_CS"/>
</dbReference>
<evidence type="ECO:0000313" key="8">
    <source>
        <dbReference type="Proteomes" id="UP000037247"/>
    </source>
</evidence>
<dbReference type="SUPFAM" id="SSF52096">
    <property type="entry name" value="ClpP/crotonase"/>
    <property type="match status" value="1"/>
</dbReference>
<protein>
    <submittedName>
        <fullName evidence="7">Enoyl-CoA hydratase</fullName>
    </submittedName>
</protein>
<evidence type="ECO:0000256" key="6">
    <source>
        <dbReference type="RuleBase" id="RU003707"/>
    </source>
</evidence>
<keyword evidence="3" id="KW-0443">Lipid metabolism</keyword>
<keyword evidence="8" id="KW-1185">Reference proteome</keyword>
<dbReference type="Gene3D" id="1.10.12.10">
    <property type="entry name" value="Lyase 2-enoyl-coa Hydratase, Chain A, domain 2"/>
    <property type="match status" value="1"/>
</dbReference>
<dbReference type="PANTHER" id="PTHR43459">
    <property type="entry name" value="ENOYL-COA HYDRATASE"/>
    <property type="match status" value="1"/>
</dbReference>
<accession>A0ABR5IEF1</accession>
<gene>
    <name evidence="7" type="ORF">ABW18_07700</name>
</gene>
<sequence length="273" mass="27947">MSSMTSTTTSPADSAVTQDGDVLVLRISDAGKGGALDDASLKSATTALREIARGEREVGAILLLGAGRNFCAGGNVRDFASAEHRPTFIRALADTFHDFVTALLDADRPVVAGVRGWAAGAGLSIVLHADIAIGGPSTNLRPAYTGIGLSPDGGMTWTLPRTVGAARARDIILTDRVITADEGLAWGILSRLVDDTEIDDTAAEIARTLAAGPRAGLAATRALLSGSATATLRDQLAAEAHAISTNSGSAEGVEGVDAFVGKRTPDFAAARDR</sequence>
<dbReference type="CDD" id="cd06558">
    <property type="entry name" value="crotonase-like"/>
    <property type="match status" value="1"/>
</dbReference>
<dbReference type="InterPro" id="IPR014748">
    <property type="entry name" value="Enoyl-CoA_hydra_C"/>
</dbReference>
<comment type="catalytic activity">
    <reaction evidence="5">
        <text>a 4-saturated-(3S)-3-hydroxyacyl-CoA = a (3E)-enoyl-CoA + H2O</text>
        <dbReference type="Rhea" id="RHEA:20724"/>
        <dbReference type="ChEBI" id="CHEBI:15377"/>
        <dbReference type="ChEBI" id="CHEBI:58521"/>
        <dbReference type="ChEBI" id="CHEBI:137480"/>
        <dbReference type="EC" id="4.2.1.17"/>
    </reaction>
</comment>
<evidence type="ECO:0000256" key="5">
    <source>
        <dbReference type="ARBA" id="ARBA00023717"/>
    </source>
</evidence>
<dbReference type="InterPro" id="IPR001753">
    <property type="entry name" value="Enoyl-CoA_hydra/iso"/>
</dbReference>
<evidence type="ECO:0000256" key="4">
    <source>
        <dbReference type="ARBA" id="ARBA00023709"/>
    </source>
</evidence>